<dbReference type="InterPro" id="IPR006073">
    <property type="entry name" value="GTP-bd"/>
</dbReference>
<dbReference type="SUPFAM" id="SSF52540">
    <property type="entry name" value="P-loop containing nucleoside triphosphate hydrolases"/>
    <property type="match status" value="1"/>
</dbReference>
<dbReference type="EMBL" id="JH795263">
    <property type="protein sequence ID" value="ELQ58923.1"/>
    <property type="molecule type" value="Genomic_DNA"/>
</dbReference>
<comment type="similarity">
    <text evidence="7">Belongs to the TRAFAC class YlqF/YawG GTPase family. NOG2 subfamily.</text>
</comment>
<protein>
    <recommendedName>
        <fullName evidence="3 7">Nucleolar GTP-binding protein 2</fullName>
    </recommendedName>
</protein>
<feature type="compositionally biased region" description="Basic and acidic residues" evidence="8">
    <location>
        <begin position="1"/>
        <end position="10"/>
    </location>
</feature>
<feature type="domain" description="CP-type G" evidence="9">
    <location>
        <begin position="220"/>
        <end position="381"/>
    </location>
</feature>
<name>L7ISL9_PYRO1</name>
<dbReference type="FunFam" id="3.40.50.300:FF:000559">
    <property type="entry name" value="Nuclear/nucleolar GTPase 2"/>
    <property type="match status" value="1"/>
</dbReference>
<keyword evidence="5 7" id="KW-0342">GTP-binding</keyword>
<dbReference type="GO" id="GO:0005730">
    <property type="term" value="C:nucleolus"/>
    <property type="evidence" value="ECO:0007669"/>
    <property type="project" value="UniProtKB-SubCell"/>
</dbReference>
<proteinExistence type="inferred from homology"/>
<evidence type="ECO:0000256" key="8">
    <source>
        <dbReference type="SAM" id="MobiDB-lite"/>
    </source>
</evidence>
<evidence type="ECO:0000256" key="4">
    <source>
        <dbReference type="ARBA" id="ARBA00022741"/>
    </source>
</evidence>
<dbReference type="GO" id="GO:0005525">
    <property type="term" value="F:GTP binding"/>
    <property type="evidence" value="ECO:0007669"/>
    <property type="project" value="UniProtKB-KW"/>
</dbReference>
<dbReference type="InterPro" id="IPR050755">
    <property type="entry name" value="TRAFAC_YlqF/YawG_RiboMat"/>
</dbReference>
<dbReference type="Gene3D" id="1.10.1580.10">
    <property type="match status" value="1"/>
</dbReference>
<dbReference type="Gene3D" id="3.40.50.300">
    <property type="entry name" value="P-loop containing nucleotide triphosphate hydrolases"/>
    <property type="match status" value="1"/>
</dbReference>
<dbReference type="PROSITE" id="PS51721">
    <property type="entry name" value="G_CP"/>
    <property type="match status" value="1"/>
</dbReference>
<evidence type="ECO:0000256" key="7">
    <source>
        <dbReference type="RuleBase" id="RU364023"/>
    </source>
</evidence>
<evidence type="ECO:0000256" key="1">
    <source>
        <dbReference type="ARBA" id="ARBA00003892"/>
    </source>
</evidence>
<evidence type="ECO:0000313" key="10">
    <source>
        <dbReference type="EMBL" id="ELQ58923.1"/>
    </source>
</evidence>
<dbReference type="CDD" id="cd01858">
    <property type="entry name" value="NGP_1"/>
    <property type="match status" value="1"/>
</dbReference>
<dbReference type="PRINTS" id="PR00326">
    <property type="entry name" value="GTP1OBG"/>
</dbReference>
<dbReference type="AlphaFoldDB" id="L7ISL9"/>
<dbReference type="InterPro" id="IPR027417">
    <property type="entry name" value="P-loop_NTPase"/>
</dbReference>
<dbReference type="InterPro" id="IPR023179">
    <property type="entry name" value="GTP-bd_ortho_bundle_sf"/>
</dbReference>
<accession>L7ISL9</accession>
<evidence type="ECO:0000256" key="6">
    <source>
        <dbReference type="ARBA" id="ARBA00023242"/>
    </source>
</evidence>
<dbReference type="InterPro" id="IPR030378">
    <property type="entry name" value="G_CP_dom"/>
</dbReference>
<dbReference type="Pfam" id="PF08153">
    <property type="entry name" value="NGP1NT"/>
    <property type="match status" value="1"/>
</dbReference>
<dbReference type="InterPro" id="IPR024929">
    <property type="entry name" value="GNL2_CP_dom"/>
</dbReference>
<feature type="region of interest" description="Disordered" evidence="8">
    <location>
        <begin position="473"/>
        <end position="614"/>
    </location>
</feature>
<sequence length="668" mass="73094">MGTRKKEANLRARKGTSSDGMANVRTKGENFYRTAKRVKQLNVLKEGKAQRNADGVITKAASYQSKDVPTAVIEPNRKWFTNTRVISQDTLTAFREAVAETEKDPYKVLLKSNKLPMSLIRDGSEVNGIKKHQAKMTLETTPFSTTFGPKAQRKRVKLSVNSINDLAEDTDKSLDTYKERQDQIRLLSGASGTPGDDEDDASVPIAKEAVFTKGQSKRIWNELYRTIDSSDVIIHVLDARDPLGTRCRAVEEYLRKEKPHVKLIMVLNKVDLLPTSVVASWIRVLSKEYPTAAFRSSITNPFGKGSLLGLLRQFSGLLSNRKQVSVGIIGYPNTGKSSLINALRGKKVATVAPIPGETKVWQYITLTKRMYLIDCPGIVPPSNDASPQDLLLRGAVRTEKVENPEQYIPAVLAKTKLRHMERTYDLSGWKDHIHFLELLARKGGRLLKAGEPDVDGVARMVLNDFLRGKIPWFTPPPALEGDAEGVDGREGRLGEMPLKRKRDDAESVADTSMGAPSPTSDDSEDDEVSGDDEFEGFGSDSAPDATPSESEKASVAEQYIQLEASSEDDSDDDAAEDGGVAITGVGGGDDDAEPPKSLSSRNSKPSRQQRKGLHKLVKARVVSTVTFAVPLSDEGMFWPSNPMENPSSGSAIIIHSCGSLLNNAEKGT</sequence>
<evidence type="ECO:0000256" key="2">
    <source>
        <dbReference type="ARBA" id="ARBA00004604"/>
    </source>
</evidence>
<organism>
    <name type="scientific">Pyricularia oryzae (strain P131)</name>
    <name type="common">Rice blast fungus</name>
    <name type="synonym">Magnaporthe oryzae</name>
    <dbReference type="NCBI Taxonomy" id="1143193"/>
    <lineage>
        <taxon>Eukaryota</taxon>
        <taxon>Fungi</taxon>
        <taxon>Dikarya</taxon>
        <taxon>Ascomycota</taxon>
        <taxon>Pezizomycotina</taxon>
        <taxon>Sordariomycetes</taxon>
        <taxon>Sordariomycetidae</taxon>
        <taxon>Magnaporthales</taxon>
        <taxon>Pyriculariaceae</taxon>
        <taxon>Pyricularia</taxon>
    </lineage>
</organism>
<comment type="function">
    <text evidence="1 7">GTPase that associates with pre-60S ribosomal subunits in the nucleolus and is required for their nuclear export and maturation.</text>
</comment>
<feature type="compositionally biased region" description="Polar residues" evidence="8">
    <location>
        <begin position="597"/>
        <end position="606"/>
    </location>
</feature>
<evidence type="ECO:0000259" key="9">
    <source>
        <dbReference type="PROSITE" id="PS51721"/>
    </source>
</evidence>
<gene>
    <name evidence="10" type="ORF">OOW_P131scaffold01457g17</name>
</gene>
<dbReference type="PANTHER" id="PTHR11089:SF9">
    <property type="entry name" value="NUCLEOLAR GTP-BINDING PROTEIN 2"/>
    <property type="match status" value="1"/>
</dbReference>
<feature type="compositionally biased region" description="Acidic residues" evidence="8">
    <location>
        <begin position="521"/>
        <end position="535"/>
    </location>
</feature>
<evidence type="ECO:0000256" key="3">
    <source>
        <dbReference type="ARBA" id="ARBA00022127"/>
    </source>
</evidence>
<keyword evidence="4 7" id="KW-0547">Nucleotide-binding</keyword>
<feature type="region of interest" description="Disordered" evidence="8">
    <location>
        <begin position="1"/>
        <end position="28"/>
    </location>
</feature>
<dbReference type="Pfam" id="PF01926">
    <property type="entry name" value="MMR_HSR1"/>
    <property type="match status" value="1"/>
</dbReference>
<feature type="compositionally biased region" description="Acidic residues" evidence="8">
    <location>
        <begin position="565"/>
        <end position="576"/>
    </location>
</feature>
<dbReference type="InterPro" id="IPR012971">
    <property type="entry name" value="NOG2_N_dom"/>
</dbReference>
<comment type="subcellular location">
    <subcellularLocation>
        <location evidence="2 7">Nucleus</location>
        <location evidence="2 7">Nucleolus</location>
    </subcellularLocation>
</comment>
<feature type="compositionally biased region" description="Basic and acidic residues" evidence="8">
    <location>
        <begin position="486"/>
        <end position="505"/>
    </location>
</feature>
<dbReference type="PANTHER" id="PTHR11089">
    <property type="entry name" value="GTP-BINDING PROTEIN-RELATED"/>
    <property type="match status" value="1"/>
</dbReference>
<reference evidence="10" key="1">
    <citation type="journal article" date="2012" name="PLoS Genet.">
        <title>Comparative analysis of the genomes of two field isolates of the rice blast fungus Magnaporthe oryzae.</title>
        <authorList>
            <person name="Xue M."/>
            <person name="Yang J."/>
            <person name="Li Z."/>
            <person name="Hu S."/>
            <person name="Yao N."/>
            <person name="Dean R.A."/>
            <person name="Zhao W."/>
            <person name="Shen M."/>
            <person name="Zhang H."/>
            <person name="Li C."/>
            <person name="Liu L."/>
            <person name="Cao L."/>
            <person name="Xu X."/>
            <person name="Xing Y."/>
            <person name="Hsiang T."/>
            <person name="Zhang Z."/>
            <person name="Xu J.R."/>
            <person name="Peng Y.L."/>
        </authorList>
    </citation>
    <scope>NUCLEOTIDE SEQUENCE [LARGE SCALE GENOMIC DNA]</scope>
    <source>
        <strain evidence="10">P131</strain>
    </source>
</reference>
<keyword evidence="6 7" id="KW-0539">Nucleus</keyword>
<evidence type="ECO:0000256" key="5">
    <source>
        <dbReference type="ARBA" id="ARBA00023134"/>
    </source>
</evidence>